<accession>A0A644X5U6</accession>
<dbReference type="EMBL" id="VSSQ01001838">
    <property type="protein sequence ID" value="MPM11505.1"/>
    <property type="molecule type" value="Genomic_DNA"/>
</dbReference>
<gene>
    <name evidence="1" type="ORF">SDC9_57851</name>
</gene>
<comment type="caution">
    <text evidence="1">The sequence shown here is derived from an EMBL/GenBank/DDBJ whole genome shotgun (WGS) entry which is preliminary data.</text>
</comment>
<proteinExistence type="predicted"/>
<protein>
    <submittedName>
        <fullName evidence="1">Uncharacterized protein</fullName>
    </submittedName>
</protein>
<dbReference type="AlphaFoldDB" id="A0A644X5U6"/>
<evidence type="ECO:0000313" key="1">
    <source>
        <dbReference type="EMBL" id="MPM11505.1"/>
    </source>
</evidence>
<sequence length="80" mass="8829">MVPHEKGRLLRGEDPEGFTDEALQHRRISEVQLAEVRQELGVDFISPGGLFQPEGPGARPVAHGGAEFLRPVEQDDDLDL</sequence>
<name>A0A644X5U6_9ZZZZ</name>
<organism evidence="1">
    <name type="scientific">bioreactor metagenome</name>
    <dbReference type="NCBI Taxonomy" id="1076179"/>
    <lineage>
        <taxon>unclassified sequences</taxon>
        <taxon>metagenomes</taxon>
        <taxon>ecological metagenomes</taxon>
    </lineage>
</organism>
<reference evidence="1" key="1">
    <citation type="submission" date="2019-08" db="EMBL/GenBank/DDBJ databases">
        <authorList>
            <person name="Kucharzyk K."/>
            <person name="Murdoch R.W."/>
            <person name="Higgins S."/>
            <person name="Loffler F."/>
        </authorList>
    </citation>
    <scope>NUCLEOTIDE SEQUENCE</scope>
</reference>